<organism evidence="2 3">
    <name type="scientific">Panicum virgatum</name>
    <name type="common">Blackwell switchgrass</name>
    <dbReference type="NCBI Taxonomy" id="38727"/>
    <lineage>
        <taxon>Eukaryota</taxon>
        <taxon>Viridiplantae</taxon>
        <taxon>Streptophyta</taxon>
        <taxon>Embryophyta</taxon>
        <taxon>Tracheophyta</taxon>
        <taxon>Spermatophyta</taxon>
        <taxon>Magnoliopsida</taxon>
        <taxon>Liliopsida</taxon>
        <taxon>Poales</taxon>
        <taxon>Poaceae</taxon>
        <taxon>PACMAD clade</taxon>
        <taxon>Panicoideae</taxon>
        <taxon>Panicodae</taxon>
        <taxon>Paniceae</taxon>
        <taxon>Panicinae</taxon>
        <taxon>Panicum</taxon>
        <taxon>Panicum sect. Hiantes</taxon>
    </lineage>
</organism>
<evidence type="ECO:0000313" key="3">
    <source>
        <dbReference type="Proteomes" id="UP000823388"/>
    </source>
</evidence>
<sequence length="137" mass="13951">MSSQTYYSGRGGPVPPSHLALPSPDTSPRRRAALGPTLLHPAAHVPSPLRPAPPARHASTRPPPLPTAAAAALPGAGDLADPADEDEDDGVAAAAAGRRRSGQPGKGKAYEACLQNKMSPARPAKNHLGPASCPRRA</sequence>
<name>A0A8T0NSA6_PANVG</name>
<protein>
    <submittedName>
        <fullName evidence="2">Uncharacterized protein</fullName>
    </submittedName>
</protein>
<evidence type="ECO:0000313" key="2">
    <source>
        <dbReference type="EMBL" id="KAG2552467.1"/>
    </source>
</evidence>
<dbReference type="EMBL" id="CM029053">
    <property type="protein sequence ID" value="KAG2552467.1"/>
    <property type="molecule type" value="Genomic_DNA"/>
</dbReference>
<feature type="compositionally biased region" description="Low complexity" evidence="1">
    <location>
        <begin position="67"/>
        <end position="80"/>
    </location>
</feature>
<dbReference type="Proteomes" id="UP000823388">
    <property type="component" value="Chromosome 9K"/>
</dbReference>
<comment type="caution">
    <text evidence="2">The sequence shown here is derived from an EMBL/GenBank/DDBJ whole genome shotgun (WGS) entry which is preliminary data.</text>
</comment>
<feature type="compositionally biased region" description="Acidic residues" evidence="1">
    <location>
        <begin position="81"/>
        <end position="90"/>
    </location>
</feature>
<proteinExistence type="predicted"/>
<reference evidence="2" key="1">
    <citation type="submission" date="2020-05" db="EMBL/GenBank/DDBJ databases">
        <title>WGS assembly of Panicum virgatum.</title>
        <authorList>
            <person name="Lovell J.T."/>
            <person name="Jenkins J."/>
            <person name="Shu S."/>
            <person name="Juenger T.E."/>
            <person name="Schmutz J."/>
        </authorList>
    </citation>
    <scope>NUCLEOTIDE SEQUENCE</scope>
    <source>
        <strain evidence="2">AP13</strain>
    </source>
</reference>
<accession>A0A8T0NSA6</accession>
<feature type="region of interest" description="Disordered" evidence="1">
    <location>
        <begin position="1"/>
        <end position="137"/>
    </location>
</feature>
<gene>
    <name evidence="2" type="ORF">PVAP13_9KG471266</name>
</gene>
<dbReference type="AlphaFoldDB" id="A0A8T0NSA6"/>
<evidence type="ECO:0000256" key="1">
    <source>
        <dbReference type="SAM" id="MobiDB-lite"/>
    </source>
</evidence>
<keyword evidence="3" id="KW-1185">Reference proteome</keyword>